<dbReference type="EMBL" id="LIRS01000048">
    <property type="protein sequence ID" value="KOY38596.1"/>
    <property type="molecule type" value="Genomic_DNA"/>
</dbReference>
<protein>
    <recommendedName>
        <fullName evidence="3">Beta family protein</fullName>
    </recommendedName>
</protein>
<sequence length="354" mass="40664">MSYIPFLKFKVNEVAAIKELSLAHKKGLVPFFDLPRRDDMDEESLTKIINALHRKYEINLTRLPAFYLDNFDIDDSIKIGGDDNYSYLLKIFSDAPIIPVVGIDRTDRHNDIVFERSKDIQSDTVAFRITSDDLDYLLAEDEIGELLDDCIENFSYVHLVIDNRMCNGVDIDKRANEVIEFISDITNDYDFDKVIVAGSSIPGSIRDLLEPGKTGTFSRAEVELYRQVKKKHKFIRLGDYTAVSPNYSDVKVKGEIMRKITAPKIIYSFDDSMHIMRGFALETHPRGNKQYNDLSSLLVAKKFYRTKAYSFGDKYIYEKANSIGKDATPSTIPKALVNLHITYMLNDFVLWRKT</sequence>
<name>A0AAW3J1R7_VIBPH</name>
<evidence type="ECO:0000313" key="2">
    <source>
        <dbReference type="Proteomes" id="UP000037697"/>
    </source>
</evidence>
<dbReference type="AlphaFoldDB" id="A0AAW3J1R7"/>
<evidence type="ECO:0008006" key="3">
    <source>
        <dbReference type="Google" id="ProtNLM"/>
    </source>
</evidence>
<reference evidence="1 2" key="1">
    <citation type="submission" date="2015-07" db="EMBL/GenBank/DDBJ databases">
        <title>Foodborne Vibrio parahaemolyticus Isolates.</title>
        <authorList>
            <person name="Ronholm J."/>
            <person name="Petronella N."/>
            <person name="Kenwell R."/>
            <person name="Banerjee S."/>
        </authorList>
    </citation>
    <scope>NUCLEOTIDE SEQUENCE [LARGE SCALE GENOMIC DNA]</scope>
    <source>
        <strain evidence="1 2">HS-06-05</strain>
    </source>
</reference>
<dbReference type="Pfam" id="PF14350">
    <property type="entry name" value="Beta_protein"/>
    <property type="match status" value="1"/>
</dbReference>
<evidence type="ECO:0000313" key="1">
    <source>
        <dbReference type="EMBL" id="KOY38596.1"/>
    </source>
</evidence>
<organism evidence="1 2">
    <name type="scientific">Vibrio parahaemolyticus</name>
    <dbReference type="NCBI Taxonomy" id="670"/>
    <lineage>
        <taxon>Bacteria</taxon>
        <taxon>Pseudomonadati</taxon>
        <taxon>Pseudomonadota</taxon>
        <taxon>Gammaproteobacteria</taxon>
        <taxon>Vibrionales</taxon>
        <taxon>Vibrionaceae</taxon>
        <taxon>Vibrio</taxon>
    </lineage>
</organism>
<gene>
    <name evidence="1" type="ORF">ACX05_06930</name>
</gene>
<proteinExistence type="predicted"/>
<dbReference type="InterPro" id="IPR025683">
    <property type="entry name" value="Protein_beta"/>
</dbReference>
<comment type="caution">
    <text evidence="1">The sequence shown here is derived from an EMBL/GenBank/DDBJ whole genome shotgun (WGS) entry which is preliminary data.</text>
</comment>
<dbReference type="RefSeq" id="WP_053811832.1">
    <property type="nucleotide sequence ID" value="NZ_LIRS01000048.1"/>
</dbReference>
<dbReference type="Proteomes" id="UP000037697">
    <property type="component" value="Unassembled WGS sequence"/>
</dbReference>
<accession>A0AAW3J1R7</accession>